<evidence type="ECO:0000313" key="4">
    <source>
        <dbReference type="Proteomes" id="UP000094236"/>
    </source>
</evidence>
<gene>
    <name evidence="3" type="ORF">PACTADRAFT_48252</name>
</gene>
<feature type="non-terminal residue" evidence="3">
    <location>
        <position position="253"/>
    </location>
</feature>
<feature type="compositionally biased region" description="Low complexity" evidence="2">
    <location>
        <begin position="58"/>
        <end position="73"/>
    </location>
</feature>
<name>A0A1E4U3C4_PACTA</name>
<dbReference type="EMBL" id="KV454011">
    <property type="protein sequence ID" value="ODV98506.1"/>
    <property type="molecule type" value="Genomic_DNA"/>
</dbReference>
<feature type="coiled-coil region" evidence="1">
    <location>
        <begin position="223"/>
        <end position="250"/>
    </location>
</feature>
<accession>A0A1E4U3C4</accession>
<evidence type="ECO:0000256" key="2">
    <source>
        <dbReference type="SAM" id="MobiDB-lite"/>
    </source>
</evidence>
<feature type="compositionally biased region" description="Low complexity" evidence="2">
    <location>
        <begin position="81"/>
        <end position="101"/>
    </location>
</feature>
<protein>
    <submittedName>
        <fullName evidence="3">Uncharacterized protein</fullName>
    </submittedName>
</protein>
<dbReference type="OrthoDB" id="10667151at2759"/>
<sequence>MDSTPEDDLVTIKTLLNRLASSLMDQNSKSTEIEDKLKEIARHSSSSFEIDDENSLRNSSAGATSSGGDTNTNAVGINMASLSSPSSTFSSTTTSTTTNTTGKRDLTTLVETLDPRDSEIHSLQSENLKLMITLQTQEFFSKNYEKLLEDNKELLISIKNSILNRKNYTAELSMSNSKLFQDKTETTNREIELISKYNKQYSLVFEKIMENLKLETGEIIHVLENEVTDNQNSNQELAQLKEKFKNLEIALNN</sequence>
<organism evidence="3 4">
    <name type="scientific">Pachysolen tannophilus NRRL Y-2460</name>
    <dbReference type="NCBI Taxonomy" id="669874"/>
    <lineage>
        <taxon>Eukaryota</taxon>
        <taxon>Fungi</taxon>
        <taxon>Dikarya</taxon>
        <taxon>Ascomycota</taxon>
        <taxon>Saccharomycotina</taxon>
        <taxon>Pichiomycetes</taxon>
        <taxon>Pachysolenaceae</taxon>
        <taxon>Pachysolen</taxon>
    </lineage>
</organism>
<proteinExistence type="predicted"/>
<evidence type="ECO:0000256" key="1">
    <source>
        <dbReference type="SAM" id="Coils"/>
    </source>
</evidence>
<dbReference type="AlphaFoldDB" id="A0A1E4U3C4"/>
<keyword evidence="4" id="KW-1185">Reference proteome</keyword>
<dbReference type="Proteomes" id="UP000094236">
    <property type="component" value="Unassembled WGS sequence"/>
</dbReference>
<reference evidence="4" key="1">
    <citation type="submission" date="2016-05" db="EMBL/GenBank/DDBJ databases">
        <title>Comparative genomics of biotechnologically important yeasts.</title>
        <authorList>
            <consortium name="DOE Joint Genome Institute"/>
            <person name="Riley R."/>
            <person name="Haridas S."/>
            <person name="Wolfe K.H."/>
            <person name="Lopes M.R."/>
            <person name="Hittinger C.T."/>
            <person name="Goker M."/>
            <person name="Salamov A."/>
            <person name="Wisecaver J."/>
            <person name="Long T.M."/>
            <person name="Aerts A.L."/>
            <person name="Barry K."/>
            <person name="Choi C."/>
            <person name="Clum A."/>
            <person name="Coughlan A.Y."/>
            <person name="Deshpande S."/>
            <person name="Douglass A.P."/>
            <person name="Hanson S.J."/>
            <person name="Klenk H.-P."/>
            <person name="Labutti K."/>
            <person name="Lapidus A."/>
            <person name="Lindquist E."/>
            <person name="Lipzen A."/>
            <person name="Meier-Kolthoff J.P."/>
            <person name="Ohm R.A."/>
            <person name="Otillar R.P."/>
            <person name="Pangilinan J."/>
            <person name="Peng Y."/>
            <person name="Rokas A."/>
            <person name="Rosa C.A."/>
            <person name="Scheuner C."/>
            <person name="Sibirny A.A."/>
            <person name="Slot J.C."/>
            <person name="Stielow J.B."/>
            <person name="Sun H."/>
            <person name="Kurtzman C.P."/>
            <person name="Blackwell M."/>
            <person name="Grigoriev I.V."/>
            <person name="Jeffries T.W."/>
        </authorList>
    </citation>
    <scope>NUCLEOTIDE SEQUENCE [LARGE SCALE GENOMIC DNA]</scope>
    <source>
        <strain evidence="4">NRRL Y-2460</strain>
    </source>
</reference>
<feature type="region of interest" description="Disordered" evidence="2">
    <location>
        <begin position="44"/>
        <end position="103"/>
    </location>
</feature>
<keyword evidence="1" id="KW-0175">Coiled coil</keyword>
<evidence type="ECO:0000313" key="3">
    <source>
        <dbReference type="EMBL" id="ODV98506.1"/>
    </source>
</evidence>